<organism evidence="2 3">
    <name type="scientific">Pseudolycoriella hygida</name>
    <dbReference type="NCBI Taxonomy" id="35572"/>
    <lineage>
        <taxon>Eukaryota</taxon>
        <taxon>Metazoa</taxon>
        <taxon>Ecdysozoa</taxon>
        <taxon>Arthropoda</taxon>
        <taxon>Hexapoda</taxon>
        <taxon>Insecta</taxon>
        <taxon>Pterygota</taxon>
        <taxon>Neoptera</taxon>
        <taxon>Endopterygota</taxon>
        <taxon>Diptera</taxon>
        <taxon>Nematocera</taxon>
        <taxon>Sciaroidea</taxon>
        <taxon>Sciaridae</taxon>
        <taxon>Pseudolycoriella</taxon>
    </lineage>
</organism>
<reference evidence="2" key="1">
    <citation type="submission" date="2022-07" db="EMBL/GenBank/DDBJ databases">
        <authorList>
            <person name="Trinca V."/>
            <person name="Uliana J.V.C."/>
            <person name="Torres T.T."/>
            <person name="Ward R.J."/>
            <person name="Monesi N."/>
        </authorList>
    </citation>
    <scope>NUCLEOTIDE SEQUENCE</scope>
    <source>
        <strain evidence="2">HSMRA1968</strain>
        <tissue evidence="2">Whole embryos</tissue>
    </source>
</reference>
<feature type="signal peptide" evidence="1">
    <location>
        <begin position="1"/>
        <end position="20"/>
    </location>
</feature>
<dbReference type="AlphaFoldDB" id="A0A9Q0MVF0"/>
<dbReference type="Proteomes" id="UP001151699">
    <property type="component" value="Chromosome X"/>
</dbReference>
<evidence type="ECO:0000313" key="3">
    <source>
        <dbReference type="Proteomes" id="UP001151699"/>
    </source>
</evidence>
<evidence type="ECO:0000313" key="2">
    <source>
        <dbReference type="EMBL" id="KAJ6638234.1"/>
    </source>
</evidence>
<name>A0A9Q0MVF0_9DIPT</name>
<feature type="chain" id="PRO_5040131669" description="ATP synthase F0 subunit 8" evidence="1">
    <location>
        <begin position="21"/>
        <end position="51"/>
    </location>
</feature>
<accession>A0A9Q0MVF0</accession>
<protein>
    <recommendedName>
        <fullName evidence="4">ATP synthase F0 subunit 8</fullName>
    </recommendedName>
</protein>
<comment type="caution">
    <text evidence="2">The sequence shown here is derived from an EMBL/GenBank/DDBJ whole genome shotgun (WGS) entry which is preliminary data.</text>
</comment>
<proteinExistence type="predicted"/>
<dbReference type="EMBL" id="WJQU01000003">
    <property type="protein sequence ID" value="KAJ6638234.1"/>
    <property type="molecule type" value="Genomic_DNA"/>
</dbReference>
<keyword evidence="1" id="KW-0732">Signal</keyword>
<gene>
    <name evidence="2" type="ORF">Bhyg_10967</name>
</gene>
<evidence type="ECO:0008006" key="4">
    <source>
        <dbReference type="Google" id="ProtNLM"/>
    </source>
</evidence>
<sequence length="51" mass="6052">MKLTIEVWLVTLFCAVVVYGIPTSENHKYEIIWQKMIQICLWNQVISIRPC</sequence>
<keyword evidence="3" id="KW-1185">Reference proteome</keyword>
<evidence type="ECO:0000256" key="1">
    <source>
        <dbReference type="SAM" id="SignalP"/>
    </source>
</evidence>